<reference evidence="8" key="1">
    <citation type="submission" date="2015-07" db="EMBL/GenBank/DDBJ databases">
        <title>Draft genome sequence of Acetobacterium bakii DSM 8293, a potential psychrophilic chemical producer through syngas fermentation.</title>
        <authorList>
            <person name="Song Y."/>
            <person name="Hwang S."/>
            <person name="Cho B.-K."/>
        </authorList>
    </citation>
    <scope>NUCLEOTIDE SEQUENCE [LARGE SCALE GENOMIC DNA]</scope>
    <source>
        <strain evidence="8">DSM 8239</strain>
    </source>
</reference>
<dbReference type="InterPro" id="IPR023404">
    <property type="entry name" value="rSAM_horseshoe"/>
</dbReference>
<dbReference type="PANTHER" id="PTHR43409">
    <property type="entry name" value="ANAEROBIC MAGNESIUM-PROTOPORPHYRIN IX MONOMETHYL ESTER CYCLASE-RELATED"/>
    <property type="match status" value="1"/>
</dbReference>
<dbReference type="PROSITE" id="PS51918">
    <property type="entry name" value="RADICAL_SAM"/>
    <property type="match status" value="1"/>
</dbReference>
<dbReference type="STRING" id="52689.AKG39_16265"/>
<dbReference type="SMART" id="SM00729">
    <property type="entry name" value="Elp3"/>
    <property type="match status" value="1"/>
</dbReference>
<dbReference type="SFLD" id="SFLDG01123">
    <property type="entry name" value="methyltransferase_(Class_B)"/>
    <property type="match status" value="1"/>
</dbReference>
<accession>A0A0L6TWM7</accession>
<dbReference type="GO" id="GO:0051539">
    <property type="term" value="F:4 iron, 4 sulfur cluster binding"/>
    <property type="evidence" value="ECO:0007669"/>
    <property type="project" value="UniProtKB-KW"/>
</dbReference>
<dbReference type="InterPro" id="IPR007197">
    <property type="entry name" value="rSAM"/>
</dbReference>
<dbReference type="SUPFAM" id="SSF102114">
    <property type="entry name" value="Radical SAM enzymes"/>
    <property type="match status" value="1"/>
</dbReference>
<dbReference type="OrthoDB" id="9801659at2"/>
<evidence type="ECO:0000256" key="2">
    <source>
        <dbReference type="ARBA" id="ARBA00022691"/>
    </source>
</evidence>
<organism evidence="7 8">
    <name type="scientific">Acetobacterium bakii</name>
    <dbReference type="NCBI Taxonomy" id="52689"/>
    <lineage>
        <taxon>Bacteria</taxon>
        <taxon>Bacillati</taxon>
        <taxon>Bacillota</taxon>
        <taxon>Clostridia</taxon>
        <taxon>Eubacteriales</taxon>
        <taxon>Eubacteriaceae</taxon>
        <taxon>Acetobacterium</taxon>
    </lineage>
</organism>
<keyword evidence="8" id="KW-1185">Reference proteome</keyword>
<dbReference type="InterPro" id="IPR051198">
    <property type="entry name" value="BchE-like"/>
</dbReference>
<dbReference type="InterPro" id="IPR034466">
    <property type="entry name" value="Methyltransferase_Class_B"/>
</dbReference>
<dbReference type="InterPro" id="IPR006638">
    <property type="entry name" value="Elp3/MiaA/NifB-like_rSAM"/>
</dbReference>
<keyword evidence="3" id="KW-0479">Metal-binding</keyword>
<evidence type="ECO:0000256" key="5">
    <source>
        <dbReference type="ARBA" id="ARBA00023014"/>
    </source>
</evidence>
<dbReference type="CDD" id="cd01335">
    <property type="entry name" value="Radical_SAM"/>
    <property type="match status" value="1"/>
</dbReference>
<dbReference type="PATRIC" id="fig|52689.4.peg.2786"/>
<dbReference type="GO" id="GO:0046872">
    <property type="term" value="F:metal ion binding"/>
    <property type="evidence" value="ECO:0007669"/>
    <property type="project" value="UniProtKB-KW"/>
</dbReference>
<evidence type="ECO:0000259" key="6">
    <source>
        <dbReference type="PROSITE" id="PS51918"/>
    </source>
</evidence>
<dbReference type="SFLD" id="SFLDS00029">
    <property type="entry name" value="Radical_SAM"/>
    <property type="match status" value="1"/>
</dbReference>
<dbReference type="AlphaFoldDB" id="A0A0L6TWM7"/>
<comment type="cofactor">
    <cofactor evidence="1">
        <name>[4Fe-4S] cluster</name>
        <dbReference type="ChEBI" id="CHEBI:49883"/>
    </cofactor>
</comment>
<name>A0A0L6TWM7_9FIRM</name>
<dbReference type="InterPro" id="IPR058240">
    <property type="entry name" value="rSAM_sf"/>
</dbReference>
<dbReference type="EMBL" id="LGYO01000046">
    <property type="protein sequence ID" value="KNZ40674.1"/>
    <property type="molecule type" value="Genomic_DNA"/>
</dbReference>
<sequence length="494" mass="56110">MKVLLLEHPRSFGEDRCNDIANAPLSACLNTGYIGGMLAANNIDVTMVDGYLEKLDYPAIEAEIKRIRPTILGIHQVYHWEDNQTLYQFIEHVKSAYGISYVTVFGFYPTFAYEEILNRCAAIDSALLGENELTFLKLVENFPENHLPGMAYREGDFIVATKGEVIYDINTLPFPLRGKGSYSFGEVNISGSRGCYGGCTFCYINPYYGDAKRKWRGRSPENIIAEIDAVMSETDIRYFYFMDPNFYGPGRAGKDRVLKLAALLKERNITFGIEARTNDIEDETINALVDAGLRHILIGLESGRDEALKRLNKLTTVADNENALVVLRKYGIEPSVGFIMFEPDSNLEDLQINYDFLMRNHLLDKLEISVNVLYHHMIILQGSSSYKALQDQGRLNISSHSTYEADTDYVNSKVATLASMMRDMTNHIFSYMKDSWELSFRGDPLILEKYQQINDLLIKSFQNYLQLLTNSDLTTEKRNDYVSTFNATIDGIMA</sequence>
<evidence type="ECO:0000313" key="8">
    <source>
        <dbReference type="Proteomes" id="UP000036873"/>
    </source>
</evidence>
<evidence type="ECO:0000256" key="3">
    <source>
        <dbReference type="ARBA" id="ARBA00022723"/>
    </source>
</evidence>
<comment type="caution">
    <text evidence="7">The sequence shown here is derived from an EMBL/GenBank/DDBJ whole genome shotgun (WGS) entry which is preliminary data.</text>
</comment>
<dbReference type="Proteomes" id="UP000036873">
    <property type="component" value="Unassembled WGS sequence"/>
</dbReference>
<evidence type="ECO:0000256" key="4">
    <source>
        <dbReference type="ARBA" id="ARBA00023004"/>
    </source>
</evidence>
<dbReference type="Gene3D" id="3.80.30.20">
    <property type="entry name" value="tm_1862 like domain"/>
    <property type="match status" value="1"/>
</dbReference>
<dbReference type="Pfam" id="PF04055">
    <property type="entry name" value="Radical_SAM"/>
    <property type="match status" value="1"/>
</dbReference>
<dbReference type="GO" id="GO:0003824">
    <property type="term" value="F:catalytic activity"/>
    <property type="evidence" value="ECO:0007669"/>
    <property type="project" value="InterPro"/>
</dbReference>
<dbReference type="SFLD" id="SFLDG01082">
    <property type="entry name" value="B12-binding_domain_containing"/>
    <property type="match status" value="1"/>
</dbReference>
<dbReference type="RefSeq" id="WP_050741464.1">
    <property type="nucleotide sequence ID" value="NZ_LGYO01000046.1"/>
</dbReference>
<evidence type="ECO:0000313" key="7">
    <source>
        <dbReference type="EMBL" id="KNZ40674.1"/>
    </source>
</evidence>
<proteinExistence type="predicted"/>
<protein>
    <submittedName>
        <fullName evidence="7">Radical SAM protein</fullName>
    </submittedName>
</protein>
<gene>
    <name evidence="7" type="ORF">AKG39_16265</name>
</gene>
<keyword evidence="2" id="KW-0949">S-adenosyl-L-methionine</keyword>
<feature type="domain" description="Radical SAM core" evidence="6">
    <location>
        <begin position="181"/>
        <end position="406"/>
    </location>
</feature>
<keyword evidence="4" id="KW-0408">Iron</keyword>
<evidence type="ECO:0000256" key="1">
    <source>
        <dbReference type="ARBA" id="ARBA00001966"/>
    </source>
</evidence>
<keyword evidence="5" id="KW-0411">Iron-sulfur</keyword>
<dbReference type="Gene3D" id="3.40.50.280">
    <property type="entry name" value="Cobalamin-binding domain"/>
    <property type="match status" value="1"/>
</dbReference>